<dbReference type="AlphaFoldDB" id="A0AAX6DXB5"/>
<keyword evidence="6" id="KW-0833">Ubl conjugation pathway</keyword>
<dbReference type="SUPFAM" id="SSF57850">
    <property type="entry name" value="RING/U-box"/>
    <property type="match status" value="1"/>
</dbReference>
<comment type="catalytic activity">
    <reaction evidence="1">
        <text>S-ubiquitinyl-[E2 ubiquitin-conjugating enzyme]-L-cysteine + [acceptor protein]-L-lysine = [E2 ubiquitin-conjugating enzyme]-L-cysteine + N(6)-ubiquitinyl-[acceptor protein]-L-lysine.</text>
        <dbReference type="EC" id="2.3.2.27"/>
    </reaction>
</comment>
<reference evidence="11" key="1">
    <citation type="journal article" date="2023" name="GigaByte">
        <title>Genome assembly of the bearded iris, Iris pallida Lam.</title>
        <authorList>
            <person name="Bruccoleri R.E."/>
            <person name="Oakeley E.J."/>
            <person name="Faust A.M.E."/>
            <person name="Altorfer M."/>
            <person name="Dessus-Babus S."/>
            <person name="Burckhardt D."/>
            <person name="Oertli M."/>
            <person name="Naumann U."/>
            <person name="Petersen F."/>
            <person name="Wong J."/>
        </authorList>
    </citation>
    <scope>NUCLEOTIDE SEQUENCE</scope>
    <source>
        <strain evidence="11">GSM-AAB239-AS_SAM_17_03QT</strain>
    </source>
</reference>
<dbReference type="PANTHER" id="PTHR22937">
    <property type="entry name" value="E3 UBIQUITIN-PROTEIN LIGASE RNF165"/>
    <property type="match status" value="1"/>
</dbReference>
<dbReference type="GO" id="GO:0008270">
    <property type="term" value="F:zinc ion binding"/>
    <property type="evidence" value="ECO:0007669"/>
    <property type="project" value="UniProtKB-KW"/>
</dbReference>
<evidence type="ECO:0000256" key="8">
    <source>
        <dbReference type="PROSITE-ProRule" id="PRU00175"/>
    </source>
</evidence>
<dbReference type="GO" id="GO:0061630">
    <property type="term" value="F:ubiquitin protein ligase activity"/>
    <property type="evidence" value="ECO:0007669"/>
    <property type="project" value="UniProtKB-EC"/>
</dbReference>
<name>A0AAX6DXB5_IRIPA</name>
<keyword evidence="3" id="KW-0808">Transferase</keyword>
<feature type="compositionally biased region" description="Polar residues" evidence="9">
    <location>
        <begin position="14"/>
        <end position="24"/>
    </location>
</feature>
<dbReference type="FunFam" id="3.30.40.10:FF:000451">
    <property type="entry name" value="E3 ubiquitin-protein ligase rnf12-A"/>
    <property type="match status" value="1"/>
</dbReference>
<comment type="caution">
    <text evidence="11">The sequence shown here is derived from an EMBL/GenBank/DDBJ whole genome shotgun (WGS) entry which is preliminary data.</text>
</comment>
<evidence type="ECO:0000256" key="2">
    <source>
        <dbReference type="ARBA" id="ARBA00012483"/>
    </source>
</evidence>
<reference evidence="11" key="2">
    <citation type="submission" date="2023-04" db="EMBL/GenBank/DDBJ databases">
        <authorList>
            <person name="Bruccoleri R.E."/>
            <person name="Oakeley E.J."/>
            <person name="Faust A.-M."/>
            <person name="Dessus-Babus S."/>
            <person name="Altorfer M."/>
            <person name="Burckhardt D."/>
            <person name="Oertli M."/>
            <person name="Naumann U."/>
            <person name="Petersen F."/>
            <person name="Wong J."/>
        </authorList>
    </citation>
    <scope>NUCLEOTIDE SEQUENCE</scope>
    <source>
        <strain evidence="11">GSM-AAB239-AS_SAM_17_03QT</strain>
        <tissue evidence="11">Leaf</tissue>
    </source>
</reference>
<keyword evidence="5 8" id="KW-0863">Zinc-finger</keyword>
<dbReference type="Pfam" id="PF13639">
    <property type="entry name" value="zf-RING_2"/>
    <property type="match status" value="1"/>
</dbReference>
<feature type="compositionally biased region" description="Low complexity" evidence="9">
    <location>
        <begin position="54"/>
        <end position="74"/>
    </location>
</feature>
<feature type="domain" description="RING-type" evidence="10">
    <location>
        <begin position="232"/>
        <end position="278"/>
    </location>
</feature>
<feature type="compositionally biased region" description="Basic residues" evidence="9">
    <location>
        <begin position="83"/>
        <end position="96"/>
    </location>
</feature>
<dbReference type="InterPro" id="IPR001841">
    <property type="entry name" value="Znf_RING"/>
</dbReference>
<dbReference type="PANTHER" id="PTHR22937:SF122">
    <property type="entry name" value="RING-TYPE E3 UBIQUITIN TRANSFERASE"/>
    <property type="match status" value="1"/>
</dbReference>
<dbReference type="EMBL" id="JANAVB010041219">
    <property type="protein sequence ID" value="KAJ6796432.1"/>
    <property type="molecule type" value="Genomic_DNA"/>
</dbReference>
<dbReference type="SMART" id="SM00184">
    <property type="entry name" value="RING"/>
    <property type="match status" value="1"/>
</dbReference>
<keyword evidence="12" id="KW-1185">Reference proteome</keyword>
<dbReference type="EC" id="2.3.2.27" evidence="2"/>
<organism evidence="11 12">
    <name type="scientific">Iris pallida</name>
    <name type="common">Sweet iris</name>
    <dbReference type="NCBI Taxonomy" id="29817"/>
    <lineage>
        <taxon>Eukaryota</taxon>
        <taxon>Viridiplantae</taxon>
        <taxon>Streptophyta</taxon>
        <taxon>Embryophyta</taxon>
        <taxon>Tracheophyta</taxon>
        <taxon>Spermatophyta</taxon>
        <taxon>Magnoliopsida</taxon>
        <taxon>Liliopsida</taxon>
        <taxon>Asparagales</taxon>
        <taxon>Iridaceae</taxon>
        <taxon>Iridoideae</taxon>
        <taxon>Irideae</taxon>
        <taxon>Iris</taxon>
    </lineage>
</organism>
<dbReference type="InterPro" id="IPR013083">
    <property type="entry name" value="Znf_RING/FYVE/PHD"/>
</dbReference>
<dbReference type="PROSITE" id="PS50089">
    <property type="entry name" value="ZF_RING_2"/>
    <property type="match status" value="1"/>
</dbReference>
<dbReference type="Proteomes" id="UP001140949">
    <property type="component" value="Unassembled WGS sequence"/>
</dbReference>
<evidence type="ECO:0000256" key="7">
    <source>
        <dbReference type="ARBA" id="ARBA00022833"/>
    </source>
</evidence>
<evidence type="ECO:0000256" key="1">
    <source>
        <dbReference type="ARBA" id="ARBA00000900"/>
    </source>
</evidence>
<keyword evidence="7" id="KW-0862">Zinc</keyword>
<sequence>MSSFFRSSHDSESPLISSSFTTPTKNNSSDNNKKKNKKKRSGFASAALRGLGCASSASSEAHVPSASAVAARSSPDWQQGRRSSGRRTRPPPVHHHNSSDDQRAAMAAAAAAADAGADDDEEDAFDCFMSRHHPMIMMHHRARRYDEERFHREMMKFQTRMPDGLLIYDRYRDLRLDVDRMSYEELLELGDRIGHVSTGLREDEISRSLRKMKHSVFDASRLHISTEMERKCSICQVGFLLEEYEVNEDIGKLECGHSYHMYCIKQWLLQKNTCPVCKTAVTKT</sequence>
<evidence type="ECO:0000256" key="9">
    <source>
        <dbReference type="SAM" id="MobiDB-lite"/>
    </source>
</evidence>
<feature type="compositionally biased region" description="Low complexity" evidence="9">
    <location>
        <begin position="104"/>
        <end position="115"/>
    </location>
</feature>
<protein>
    <recommendedName>
        <fullName evidence="2">RING-type E3 ubiquitin transferase</fullName>
        <ecNumber evidence="2">2.3.2.27</ecNumber>
    </recommendedName>
</protein>
<feature type="region of interest" description="Disordered" evidence="9">
    <location>
        <begin position="1"/>
        <end position="115"/>
    </location>
</feature>
<dbReference type="Gene3D" id="3.30.40.10">
    <property type="entry name" value="Zinc/RING finger domain, C3HC4 (zinc finger)"/>
    <property type="match status" value="1"/>
</dbReference>
<evidence type="ECO:0000256" key="3">
    <source>
        <dbReference type="ARBA" id="ARBA00022679"/>
    </source>
</evidence>
<evidence type="ECO:0000313" key="12">
    <source>
        <dbReference type="Proteomes" id="UP001140949"/>
    </source>
</evidence>
<evidence type="ECO:0000256" key="4">
    <source>
        <dbReference type="ARBA" id="ARBA00022723"/>
    </source>
</evidence>
<evidence type="ECO:0000313" key="11">
    <source>
        <dbReference type="EMBL" id="KAJ6796432.1"/>
    </source>
</evidence>
<evidence type="ECO:0000259" key="10">
    <source>
        <dbReference type="PROSITE" id="PS50089"/>
    </source>
</evidence>
<evidence type="ECO:0000256" key="5">
    <source>
        <dbReference type="ARBA" id="ARBA00022771"/>
    </source>
</evidence>
<accession>A0AAX6DXB5</accession>
<dbReference type="InterPro" id="IPR045191">
    <property type="entry name" value="MBR1/2-like"/>
</dbReference>
<evidence type="ECO:0000256" key="6">
    <source>
        <dbReference type="ARBA" id="ARBA00022786"/>
    </source>
</evidence>
<gene>
    <name evidence="11" type="ORF">M6B38_218485</name>
</gene>
<proteinExistence type="predicted"/>
<keyword evidence="4" id="KW-0479">Metal-binding</keyword>